<protein>
    <recommendedName>
        <fullName evidence="1">IrrE N-terminal-like domain-containing protein</fullName>
    </recommendedName>
</protein>
<proteinExistence type="predicted"/>
<dbReference type="Gene3D" id="1.10.10.2910">
    <property type="match status" value="1"/>
</dbReference>
<dbReference type="RefSeq" id="WP_062124220.1">
    <property type="nucleotide sequence ID" value="NZ_BAZW01000012.1"/>
</dbReference>
<organism evidence="2 3">
    <name type="scientific">Geofilum rubicundum JCM 15548</name>
    <dbReference type="NCBI Taxonomy" id="1236989"/>
    <lineage>
        <taxon>Bacteria</taxon>
        <taxon>Pseudomonadati</taxon>
        <taxon>Bacteroidota</taxon>
        <taxon>Bacteroidia</taxon>
        <taxon>Marinilabiliales</taxon>
        <taxon>Marinilabiliaceae</taxon>
        <taxon>Geofilum</taxon>
    </lineage>
</organism>
<reference evidence="2 3" key="1">
    <citation type="journal article" date="2015" name="Microbes Environ.">
        <title>Distribution and evolution of nitrogen fixation genes in the phylum bacteroidetes.</title>
        <authorList>
            <person name="Inoue J."/>
            <person name="Oshima K."/>
            <person name="Suda W."/>
            <person name="Sakamoto M."/>
            <person name="Iino T."/>
            <person name="Noda S."/>
            <person name="Hongoh Y."/>
            <person name="Hattori M."/>
            <person name="Ohkuma M."/>
        </authorList>
    </citation>
    <scope>NUCLEOTIDE SEQUENCE [LARGE SCALE GENOMIC DNA]</scope>
    <source>
        <strain evidence="2">JCM 15548</strain>
    </source>
</reference>
<keyword evidence="3" id="KW-1185">Reference proteome</keyword>
<dbReference type="InterPro" id="IPR052345">
    <property type="entry name" value="Rad_response_metalloprotease"/>
</dbReference>
<comment type="caution">
    <text evidence="2">The sequence shown here is derived from an EMBL/GenBank/DDBJ whole genome shotgun (WGS) entry which is preliminary data.</text>
</comment>
<evidence type="ECO:0000259" key="1">
    <source>
        <dbReference type="Pfam" id="PF06114"/>
    </source>
</evidence>
<dbReference type="STRING" id="1236989.JCM15548_11973"/>
<sequence>MNYRIEKEASEFRTKNGFSNSDPIRLKSLLIKLNVITLFKPLSENFSGMAIKVGGSRFMLINSEHSIGRQHFSICHELYHLYIQEGFTPHHSSAGVFNKKDSIEYQADLFAANLLMPKEGIINLIPDKELSKDKISLETILKVEHFFSCSRNAILIRFKELGLISQKSVDHFKSEVILSARKYGYDDSLYKKGNQNMVVGNFGTLAKQLFDKEKISEGHYLDLMGSIGFDALNNIDAHDVD</sequence>
<accession>A0A0E9LX78</accession>
<dbReference type="PANTHER" id="PTHR43236">
    <property type="entry name" value="ANTITOXIN HIGA1"/>
    <property type="match status" value="1"/>
</dbReference>
<dbReference type="Pfam" id="PF06114">
    <property type="entry name" value="Peptidase_M78"/>
    <property type="match status" value="1"/>
</dbReference>
<dbReference type="OrthoDB" id="9794834at2"/>
<evidence type="ECO:0000313" key="2">
    <source>
        <dbReference type="EMBL" id="GAO29751.1"/>
    </source>
</evidence>
<dbReference type="Proteomes" id="UP000032900">
    <property type="component" value="Unassembled WGS sequence"/>
</dbReference>
<dbReference type="EMBL" id="BAZW01000012">
    <property type="protein sequence ID" value="GAO29751.1"/>
    <property type="molecule type" value="Genomic_DNA"/>
</dbReference>
<dbReference type="AlphaFoldDB" id="A0A0E9LX78"/>
<gene>
    <name evidence="2" type="ORF">JCM15548_11973</name>
</gene>
<dbReference type="InterPro" id="IPR010359">
    <property type="entry name" value="IrrE_HExxH"/>
</dbReference>
<evidence type="ECO:0000313" key="3">
    <source>
        <dbReference type="Proteomes" id="UP000032900"/>
    </source>
</evidence>
<name>A0A0E9LX78_9BACT</name>
<feature type="domain" description="IrrE N-terminal-like" evidence="1">
    <location>
        <begin position="56"/>
        <end position="158"/>
    </location>
</feature>
<dbReference type="PANTHER" id="PTHR43236:SF1">
    <property type="entry name" value="BLL7220 PROTEIN"/>
    <property type="match status" value="1"/>
</dbReference>